<evidence type="ECO:0000313" key="6">
    <source>
        <dbReference type="Proteomes" id="UP000003835"/>
    </source>
</evidence>
<dbReference type="SFLD" id="SFLDS00003">
    <property type="entry name" value="Haloacid_Dehalogenase"/>
    <property type="match status" value="1"/>
</dbReference>
<keyword evidence="4" id="KW-0460">Magnesium</keyword>
<dbReference type="SFLD" id="SFLDG01139">
    <property type="entry name" value="C2.A:_Pyridoxal_Phosphate_Phos"/>
    <property type="match status" value="1"/>
</dbReference>
<feature type="active site" description="Proton donor" evidence="2">
    <location>
        <position position="47"/>
    </location>
</feature>
<organism evidence="5 6">
    <name type="scientific">Coleofasciculus chthonoplastes PCC 7420</name>
    <dbReference type="NCBI Taxonomy" id="118168"/>
    <lineage>
        <taxon>Bacteria</taxon>
        <taxon>Bacillati</taxon>
        <taxon>Cyanobacteriota</taxon>
        <taxon>Cyanophyceae</taxon>
        <taxon>Coleofasciculales</taxon>
        <taxon>Coleofasciculaceae</taxon>
        <taxon>Coleofasciculus</taxon>
    </lineage>
</organism>
<dbReference type="PANTHER" id="PTHR19288:SF46">
    <property type="entry name" value="HALOACID DEHALOGENASE-LIKE HYDROLASE DOMAIN-CONTAINING PROTEIN 2"/>
    <property type="match status" value="1"/>
</dbReference>
<feature type="binding site" evidence="4">
    <location>
        <position position="241"/>
    </location>
    <ligand>
        <name>Mg(2+)</name>
        <dbReference type="ChEBI" id="CHEBI:18420"/>
    </ligand>
</feature>
<comment type="similarity">
    <text evidence="1">Belongs to the HAD-like hydrolase superfamily.</text>
</comment>
<protein>
    <submittedName>
        <fullName evidence="5">Haloacid dehalogenase-like hydrolase, putative</fullName>
    </submittedName>
</protein>
<keyword evidence="4" id="KW-0479">Metal-binding</keyword>
<accession>B4VTX3</accession>
<keyword evidence="5" id="KW-0378">Hydrolase</keyword>
<proteinExistence type="inferred from homology"/>
<feature type="binding site" evidence="3">
    <location>
        <position position="216"/>
    </location>
    <ligand>
        <name>substrate</name>
    </ligand>
</feature>
<gene>
    <name evidence="5" type="ORF">MC7420_6076</name>
</gene>
<dbReference type="CDD" id="cd07530">
    <property type="entry name" value="HAD_Pase_UmpH-like"/>
    <property type="match status" value="1"/>
</dbReference>
<evidence type="ECO:0000256" key="1">
    <source>
        <dbReference type="PIRNR" id="PIRNR000915"/>
    </source>
</evidence>
<sequence length="289" mass="31444">MIGDGQDQYLFSTQAGIIVVDSNVQAFESLVSMNELRGKQAFICDMDGVIYHGNRLLPGVEAFLDWLKASEKKFLFLTNSSERSPRELREKLKRLGVEVPEEHFYTSALATAAFLAQQCPGGSAFVIGEAGLTNALYDAGFSMNDTNPDYVVVGETRSYSFEKLEQAAQLVIKGAKLIGTNPDLTGPSEKGIVPATGALIAPLELTTGAKAYFVGKPNPLMMRHALKKLGCRREDTAIIGDRMDTDIIAGIESEIETALVLSGVTRQEDLIHFAYRPHYILPGVGDLVP</sequence>
<reference evidence="5 6" key="1">
    <citation type="submission" date="2008-07" db="EMBL/GenBank/DDBJ databases">
        <authorList>
            <person name="Tandeau de Marsac N."/>
            <person name="Ferriera S."/>
            <person name="Johnson J."/>
            <person name="Kravitz S."/>
            <person name="Beeson K."/>
            <person name="Sutton G."/>
            <person name="Rogers Y.-H."/>
            <person name="Friedman R."/>
            <person name="Frazier M."/>
            <person name="Venter J.C."/>
        </authorList>
    </citation>
    <scope>NUCLEOTIDE SEQUENCE [LARGE SCALE GENOMIC DNA]</scope>
    <source>
        <strain evidence="5 6">PCC 7420</strain>
    </source>
</reference>
<dbReference type="STRING" id="118168.MC7420_6076"/>
<dbReference type="AlphaFoldDB" id="B4VTX3"/>
<dbReference type="InterPro" id="IPR023214">
    <property type="entry name" value="HAD_sf"/>
</dbReference>
<evidence type="ECO:0000256" key="4">
    <source>
        <dbReference type="PIRSR" id="PIRSR000915-3"/>
    </source>
</evidence>
<dbReference type="eggNOG" id="COG0647">
    <property type="taxonomic scope" value="Bacteria"/>
</dbReference>
<dbReference type="GO" id="GO:0016791">
    <property type="term" value="F:phosphatase activity"/>
    <property type="evidence" value="ECO:0007669"/>
    <property type="project" value="TreeGrafter"/>
</dbReference>
<name>B4VTX3_9CYAN</name>
<dbReference type="EMBL" id="DS989852">
    <property type="protein sequence ID" value="EDX74598.1"/>
    <property type="molecule type" value="Genomic_DNA"/>
</dbReference>
<evidence type="ECO:0000256" key="2">
    <source>
        <dbReference type="PIRSR" id="PIRSR000915-1"/>
    </source>
</evidence>
<evidence type="ECO:0000313" key="5">
    <source>
        <dbReference type="EMBL" id="EDX74598.1"/>
    </source>
</evidence>
<comment type="cofactor">
    <cofactor evidence="4">
        <name>Mg(2+)</name>
        <dbReference type="ChEBI" id="CHEBI:18420"/>
    </cofactor>
    <text evidence="4">Divalent metal ions. Mg(2+) is the most effective.</text>
</comment>
<dbReference type="HOGENOM" id="CLU_043473_1_1_3"/>
<evidence type="ECO:0000256" key="3">
    <source>
        <dbReference type="PIRSR" id="PIRSR000915-2"/>
    </source>
</evidence>
<feature type="active site" description="Nucleophile" evidence="2">
    <location>
        <position position="45"/>
    </location>
</feature>
<dbReference type="Proteomes" id="UP000003835">
    <property type="component" value="Unassembled WGS sequence"/>
</dbReference>
<dbReference type="InterPro" id="IPR036412">
    <property type="entry name" value="HAD-like_sf"/>
</dbReference>
<feature type="binding site" evidence="4">
    <location>
        <position position="47"/>
    </location>
    <ligand>
        <name>Mg(2+)</name>
        <dbReference type="ChEBI" id="CHEBI:18420"/>
    </ligand>
</feature>
<dbReference type="GO" id="GO:0005737">
    <property type="term" value="C:cytoplasm"/>
    <property type="evidence" value="ECO:0007669"/>
    <property type="project" value="TreeGrafter"/>
</dbReference>
<dbReference type="GO" id="GO:0046872">
    <property type="term" value="F:metal ion binding"/>
    <property type="evidence" value="ECO:0007669"/>
    <property type="project" value="UniProtKB-KW"/>
</dbReference>
<keyword evidence="6" id="KW-1185">Reference proteome</keyword>
<feature type="binding site" evidence="4">
    <location>
        <position position="45"/>
    </location>
    <ligand>
        <name>Mg(2+)</name>
        <dbReference type="ChEBI" id="CHEBI:18420"/>
    </ligand>
</feature>
<dbReference type="Pfam" id="PF13344">
    <property type="entry name" value="Hydrolase_6"/>
    <property type="match status" value="1"/>
</dbReference>
<dbReference type="NCBIfam" id="TIGR01460">
    <property type="entry name" value="HAD-SF-IIA"/>
    <property type="match status" value="1"/>
</dbReference>
<dbReference type="Gene3D" id="3.40.50.1000">
    <property type="entry name" value="HAD superfamily/HAD-like"/>
    <property type="match status" value="2"/>
</dbReference>
<dbReference type="PANTHER" id="PTHR19288">
    <property type="entry name" value="4-NITROPHENYLPHOSPHATASE-RELATED"/>
    <property type="match status" value="1"/>
</dbReference>
<dbReference type="Pfam" id="PF13242">
    <property type="entry name" value="Hydrolase_like"/>
    <property type="match status" value="1"/>
</dbReference>
<dbReference type="PIRSF" id="PIRSF000915">
    <property type="entry name" value="PGP-type_phosphatase"/>
    <property type="match status" value="1"/>
</dbReference>
<dbReference type="SUPFAM" id="SSF56784">
    <property type="entry name" value="HAD-like"/>
    <property type="match status" value="1"/>
</dbReference>
<dbReference type="InterPro" id="IPR006357">
    <property type="entry name" value="HAD-SF_hydro_IIA"/>
</dbReference>